<feature type="compositionally biased region" description="Acidic residues" evidence="1">
    <location>
        <begin position="194"/>
        <end position="205"/>
    </location>
</feature>
<dbReference type="RefSeq" id="XP_012935479.1">
    <property type="nucleotide sequence ID" value="XM_013080025.2"/>
</dbReference>
<accession>A0ABM0ZVM5</accession>
<feature type="compositionally biased region" description="Acidic residues" evidence="1">
    <location>
        <begin position="313"/>
        <end position="335"/>
    </location>
</feature>
<dbReference type="Proteomes" id="UP000694888">
    <property type="component" value="Unplaced"/>
</dbReference>
<dbReference type="PANTHER" id="PTHR14312">
    <property type="entry name" value="CREB/ATF BZIP TRANSCRIPTION FACTOR"/>
    <property type="match status" value="1"/>
</dbReference>
<feature type="compositionally biased region" description="Basic and acidic residues" evidence="1">
    <location>
        <begin position="167"/>
        <end position="181"/>
    </location>
</feature>
<dbReference type="GO" id="GO:0016301">
    <property type="term" value="F:kinase activity"/>
    <property type="evidence" value="ECO:0007669"/>
    <property type="project" value="UniProtKB-KW"/>
</dbReference>
<keyword evidence="3" id="KW-0808">Transferase</keyword>
<name>A0ABM0ZVM5_APLCA</name>
<protein>
    <submittedName>
        <fullName evidence="3">Hybrid signal transduction histidine kinase A</fullName>
    </submittedName>
</protein>
<organism evidence="2 3">
    <name type="scientific">Aplysia californica</name>
    <name type="common">California sea hare</name>
    <dbReference type="NCBI Taxonomy" id="6500"/>
    <lineage>
        <taxon>Eukaryota</taxon>
        <taxon>Metazoa</taxon>
        <taxon>Spiralia</taxon>
        <taxon>Lophotrochozoa</taxon>
        <taxon>Mollusca</taxon>
        <taxon>Gastropoda</taxon>
        <taxon>Heterobranchia</taxon>
        <taxon>Euthyneura</taxon>
        <taxon>Tectipleura</taxon>
        <taxon>Aplysiida</taxon>
        <taxon>Aplysioidea</taxon>
        <taxon>Aplysiidae</taxon>
        <taxon>Aplysia</taxon>
    </lineage>
</organism>
<dbReference type="PANTHER" id="PTHR14312:SF1">
    <property type="entry name" value="BASIC-LEUCINE ZIPPER TRANSCRIPTION FACTOR A"/>
    <property type="match status" value="1"/>
</dbReference>
<reference evidence="3" key="1">
    <citation type="submission" date="2025-08" db="UniProtKB">
        <authorList>
            <consortium name="RefSeq"/>
        </authorList>
    </citation>
    <scope>IDENTIFICATION</scope>
</reference>
<feature type="compositionally biased region" description="Basic and acidic residues" evidence="1">
    <location>
        <begin position="24"/>
        <end position="36"/>
    </location>
</feature>
<evidence type="ECO:0000313" key="3">
    <source>
        <dbReference type="RefSeq" id="XP_012935479.1"/>
    </source>
</evidence>
<feature type="compositionally biased region" description="Low complexity" evidence="1">
    <location>
        <begin position="40"/>
        <end position="66"/>
    </location>
</feature>
<feature type="compositionally biased region" description="Low complexity" evidence="1">
    <location>
        <begin position="74"/>
        <end position="85"/>
    </location>
</feature>
<gene>
    <name evidence="3" type="primary">LOC106011214</name>
</gene>
<evidence type="ECO:0000313" key="2">
    <source>
        <dbReference type="Proteomes" id="UP000694888"/>
    </source>
</evidence>
<feature type="compositionally biased region" description="Gly residues" evidence="1">
    <location>
        <begin position="143"/>
        <end position="153"/>
    </location>
</feature>
<feature type="region of interest" description="Disordered" evidence="1">
    <location>
        <begin position="290"/>
        <end position="400"/>
    </location>
</feature>
<sequence>MKPDALSKLSPTYSPPQHPPHHPQHLDQQQHHHLDPLVKQQQHQQQHQQQQQQQQQQHKQQQQQNHPPHHPGHHAAQQQQLQQQHDPSSINDGMDVVSTTSMSKRSESSSDHRLTAGRPYTPDDCRSDGEGALMGSSKDNKDGGPGGGGGMGGFNRSVSSDDGLNSPDDHRMDTGYDRNGDDDMMMGGDHDMGDNENDYDEDLDDGPGGFSSDRGRNEGGGGGGDGSSVQGSRQVTDTSLGPVAHKSFVGKSLSSLDGMKIEGATEEEIRTSSALSRASLRETYKAKLEEAKVAAEDRRSRSPAIQLTTQMTVDDELVLEDDDDDDDDYDEEEGYDLPGEFVDHKDPSMYEMGTSPPPGFLKGSSRDPSKLSHTGGGRSRDPSDFGRGGATVPSRDPSQPVIQKIVRKGTSVLEHPLLKEYLKAYDGVVNFKDGMGKMFLDKDMMSAHQMTSDLETPTFDPDHKVMPQVEELSKSVL</sequence>
<feature type="compositionally biased region" description="Polar residues" evidence="1">
    <location>
        <begin position="303"/>
        <end position="312"/>
    </location>
</feature>
<keyword evidence="2" id="KW-1185">Reference proteome</keyword>
<feature type="non-terminal residue" evidence="3">
    <location>
        <position position="477"/>
    </location>
</feature>
<keyword evidence="3" id="KW-0418">Kinase</keyword>
<evidence type="ECO:0000256" key="1">
    <source>
        <dbReference type="SAM" id="MobiDB-lite"/>
    </source>
</evidence>
<feature type="compositionally biased region" description="Basic and acidic residues" evidence="1">
    <location>
        <begin position="290"/>
        <end position="300"/>
    </location>
</feature>
<feature type="compositionally biased region" description="Basic and acidic residues" evidence="1">
    <location>
        <begin position="104"/>
        <end position="114"/>
    </location>
</feature>
<feature type="region of interest" description="Disordered" evidence="1">
    <location>
        <begin position="1"/>
        <end position="248"/>
    </location>
</feature>
<dbReference type="GeneID" id="106011214"/>
<proteinExistence type="predicted"/>